<dbReference type="EMBL" id="UYYB01128650">
    <property type="protein sequence ID" value="VDM84239.1"/>
    <property type="molecule type" value="Genomic_DNA"/>
</dbReference>
<dbReference type="AlphaFoldDB" id="A0A3P7JW19"/>
<proteinExistence type="predicted"/>
<keyword evidence="2" id="KW-1185">Reference proteome</keyword>
<reference evidence="1 2" key="1">
    <citation type="submission" date="2018-11" db="EMBL/GenBank/DDBJ databases">
        <authorList>
            <consortium name="Pathogen Informatics"/>
        </authorList>
    </citation>
    <scope>NUCLEOTIDE SEQUENCE [LARGE SCALE GENOMIC DNA]</scope>
</reference>
<dbReference type="Proteomes" id="UP000270094">
    <property type="component" value="Unassembled WGS sequence"/>
</dbReference>
<name>A0A3P7JW19_STRVU</name>
<accession>A0A3P7JW19</accession>
<organism evidence="1 2">
    <name type="scientific">Strongylus vulgaris</name>
    <name type="common">Blood worm</name>
    <dbReference type="NCBI Taxonomy" id="40348"/>
    <lineage>
        <taxon>Eukaryota</taxon>
        <taxon>Metazoa</taxon>
        <taxon>Ecdysozoa</taxon>
        <taxon>Nematoda</taxon>
        <taxon>Chromadorea</taxon>
        <taxon>Rhabditida</taxon>
        <taxon>Rhabditina</taxon>
        <taxon>Rhabditomorpha</taxon>
        <taxon>Strongyloidea</taxon>
        <taxon>Strongylidae</taxon>
        <taxon>Strongylus</taxon>
    </lineage>
</organism>
<sequence length="47" mass="5463">MPLLVPYMPKVLTEISSMMVTRINLENQTALISRSNFYPTQLTNSRY</sequence>
<evidence type="ECO:0000313" key="2">
    <source>
        <dbReference type="Proteomes" id="UP000270094"/>
    </source>
</evidence>
<feature type="non-terminal residue" evidence="1">
    <location>
        <position position="47"/>
    </location>
</feature>
<protein>
    <submittedName>
        <fullName evidence="1">Uncharacterized protein</fullName>
    </submittedName>
</protein>
<gene>
    <name evidence="1" type="ORF">SVUK_LOCUS19237</name>
</gene>
<evidence type="ECO:0000313" key="1">
    <source>
        <dbReference type="EMBL" id="VDM84239.1"/>
    </source>
</evidence>